<accession>T1IZF5</accession>
<dbReference type="SMART" id="SM00978">
    <property type="entry name" value="Tim44"/>
    <property type="match status" value="1"/>
</dbReference>
<dbReference type="PhylomeDB" id="T1IZF5"/>
<protein>
    <recommendedName>
        <fullName evidence="7">Large ribosomal subunit protein mL45</fullName>
    </recommendedName>
    <alternativeName>
        <fullName evidence="8">39S ribosomal protein L45, mitochondrial</fullName>
    </alternativeName>
</protein>
<comment type="similarity">
    <text evidence="6">Belongs to the mitochondrion-specific ribosomal protein mL45 family.</text>
</comment>
<dbReference type="eggNOG" id="KOG4599">
    <property type="taxonomic scope" value="Eukaryota"/>
</dbReference>
<dbReference type="InterPro" id="IPR007379">
    <property type="entry name" value="Tim44-like_dom"/>
</dbReference>
<dbReference type="OMA" id="DWAPPKD"/>
<proteinExistence type="inferred from homology"/>
<dbReference type="EMBL" id="JH431714">
    <property type="status" value="NOT_ANNOTATED_CDS"/>
    <property type="molecule type" value="Genomic_DNA"/>
</dbReference>
<dbReference type="GO" id="GO:1990904">
    <property type="term" value="C:ribonucleoprotein complex"/>
    <property type="evidence" value="ECO:0007669"/>
    <property type="project" value="UniProtKB-KW"/>
</dbReference>
<evidence type="ECO:0000256" key="4">
    <source>
        <dbReference type="ARBA" id="ARBA00023128"/>
    </source>
</evidence>
<comment type="subcellular location">
    <subcellularLocation>
        <location evidence="1">Mitochondrion</location>
    </subcellularLocation>
</comment>
<keyword evidence="2" id="KW-0809">Transit peptide</keyword>
<keyword evidence="4" id="KW-0496">Mitochondrion</keyword>
<dbReference type="GO" id="GO:0005739">
    <property type="term" value="C:mitochondrion"/>
    <property type="evidence" value="ECO:0007669"/>
    <property type="project" value="UniProtKB-SubCell"/>
</dbReference>
<evidence type="ECO:0000256" key="6">
    <source>
        <dbReference type="ARBA" id="ARBA00038073"/>
    </source>
</evidence>
<evidence type="ECO:0000256" key="5">
    <source>
        <dbReference type="ARBA" id="ARBA00023274"/>
    </source>
</evidence>
<dbReference type="PANTHER" id="PTHR28554:SF1">
    <property type="entry name" value="LARGE RIBOSOMAL SUBUNIT PROTEIN ML45"/>
    <property type="match status" value="1"/>
</dbReference>
<dbReference type="AlphaFoldDB" id="T1IZF5"/>
<name>T1IZF5_STRMM</name>
<feature type="region of interest" description="Disordered" evidence="9">
    <location>
        <begin position="293"/>
        <end position="324"/>
    </location>
</feature>
<evidence type="ECO:0000256" key="3">
    <source>
        <dbReference type="ARBA" id="ARBA00022980"/>
    </source>
</evidence>
<feature type="compositionally biased region" description="Basic and acidic residues" evidence="9">
    <location>
        <begin position="310"/>
        <end position="324"/>
    </location>
</feature>
<dbReference type="HOGENOM" id="CLU_038409_1_1_1"/>
<dbReference type="FunFam" id="3.10.450.240:FF:000003">
    <property type="entry name" value="39S ribosomal protein L45, mitochondrial"/>
    <property type="match status" value="1"/>
</dbReference>
<sequence>MAASIITKFSHFHYLKCGFISPLNINFVRGIKKHWDPKWRKERGEKVIKINLPDYDEMRKDAQLPANEIRLKMKEKGIAPPRGWSERPVVISSTGGIFEPYLPPEGDGKLSTLSLAGTKQKMEFLQKKGKSYMNMKKIRDFDENFDAHDFAVKAQDIYIDVHKYLAERNKDKLHELVTEKCFPEMTMLINEKTVRWKFIESLSIPRVVQIRCTDVISKENIFGQVTVRFHSKQTLAVYDRFGRLMQGSEVMPKDVLEYVVFENHLSNQYGAWRIHGKIIPDWLPPKEPIARTYFKPDMKEPPPPPGTPKSAEEKSEKSAELAPA</sequence>
<dbReference type="Gene3D" id="3.10.450.240">
    <property type="match status" value="1"/>
</dbReference>
<evidence type="ECO:0000256" key="9">
    <source>
        <dbReference type="SAM" id="MobiDB-lite"/>
    </source>
</evidence>
<evidence type="ECO:0000256" key="8">
    <source>
        <dbReference type="ARBA" id="ARBA00043031"/>
    </source>
</evidence>
<reference evidence="12" key="1">
    <citation type="submission" date="2011-05" db="EMBL/GenBank/DDBJ databases">
        <authorList>
            <person name="Richards S.R."/>
            <person name="Qu J."/>
            <person name="Jiang H."/>
            <person name="Jhangiani S.N."/>
            <person name="Agravi P."/>
            <person name="Goodspeed R."/>
            <person name="Gross S."/>
            <person name="Mandapat C."/>
            <person name="Jackson L."/>
            <person name="Mathew T."/>
            <person name="Pu L."/>
            <person name="Thornton R."/>
            <person name="Saada N."/>
            <person name="Wilczek-Boney K.B."/>
            <person name="Lee S."/>
            <person name="Kovar C."/>
            <person name="Wu Y."/>
            <person name="Scherer S.E."/>
            <person name="Worley K.C."/>
            <person name="Muzny D.M."/>
            <person name="Gibbs R."/>
        </authorList>
    </citation>
    <scope>NUCLEOTIDE SEQUENCE</scope>
    <source>
        <strain evidence="12">Brora</strain>
    </source>
</reference>
<feature type="domain" description="Tim44-like" evidence="10">
    <location>
        <begin position="133"/>
        <end position="279"/>
    </location>
</feature>
<dbReference type="EnsemblMetazoa" id="SMAR006629-RA">
    <property type="protein sequence ID" value="SMAR006629-PA"/>
    <property type="gene ID" value="SMAR006629"/>
</dbReference>
<evidence type="ECO:0000259" key="10">
    <source>
        <dbReference type="SMART" id="SM00978"/>
    </source>
</evidence>
<reference evidence="11" key="2">
    <citation type="submission" date="2015-02" db="UniProtKB">
        <authorList>
            <consortium name="EnsemblMetazoa"/>
        </authorList>
    </citation>
    <scope>IDENTIFICATION</scope>
</reference>
<dbReference type="Proteomes" id="UP000014500">
    <property type="component" value="Unassembled WGS sequence"/>
</dbReference>
<dbReference type="InterPro" id="IPR032710">
    <property type="entry name" value="NTF2-like_dom_sf"/>
</dbReference>
<keyword evidence="3" id="KW-0689">Ribosomal protein</keyword>
<evidence type="ECO:0000256" key="2">
    <source>
        <dbReference type="ARBA" id="ARBA00022946"/>
    </source>
</evidence>
<keyword evidence="12" id="KW-1185">Reference proteome</keyword>
<evidence type="ECO:0000313" key="11">
    <source>
        <dbReference type="EnsemblMetazoa" id="SMAR006629-PA"/>
    </source>
</evidence>
<evidence type="ECO:0000256" key="1">
    <source>
        <dbReference type="ARBA" id="ARBA00004173"/>
    </source>
</evidence>
<dbReference type="Pfam" id="PF04280">
    <property type="entry name" value="Tim44"/>
    <property type="match status" value="1"/>
</dbReference>
<dbReference type="GO" id="GO:0005840">
    <property type="term" value="C:ribosome"/>
    <property type="evidence" value="ECO:0007669"/>
    <property type="project" value="UniProtKB-KW"/>
</dbReference>
<evidence type="ECO:0000256" key="7">
    <source>
        <dbReference type="ARBA" id="ARBA00039448"/>
    </source>
</evidence>
<evidence type="ECO:0000313" key="12">
    <source>
        <dbReference type="Proteomes" id="UP000014500"/>
    </source>
</evidence>
<organism evidence="11 12">
    <name type="scientific">Strigamia maritima</name>
    <name type="common">European centipede</name>
    <name type="synonym">Geophilus maritimus</name>
    <dbReference type="NCBI Taxonomy" id="126957"/>
    <lineage>
        <taxon>Eukaryota</taxon>
        <taxon>Metazoa</taxon>
        <taxon>Ecdysozoa</taxon>
        <taxon>Arthropoda</taxon>
        <taxon>Myriapoda</taxon>
        <taxon>Chilopoda</taxon>
        <taxon>Pleurostigmophora</taxon>
        <taxon>Geophilomorpha</taxon>
        <taxon>Linotaeniidae</taxon>
        <taxon>Strigamia</taxon>
    </lineage>
</organism>
<dbReference type="InterPro" id="IPR051975">
    <property type="entry name" value="mtLSU_mL45"/>
</dbReference>
<dbReference type="PANTHER" id="PTHR28554">
    <property type="entry name" value="39S RIBOSOMAL PROTEIN L45, MITOCHONDRIAL"/>
    <property type="match status" value="1"/>
</dbReference>
<dbReference type="SUPFAM" id="SSF54427">
    <property type="entry name" value="NTF2-like"/>
    <property type="match status" value="1"/>
</dbReference>
<keyword evidence="5" id="KW-0687">Ribonucleoprotein</keyword>
<dbReference type="STRING" id="126957.T1IZF5"/>